<evidence type="ECO:0000313" key="10">
    <source>
        <dbReference type="EMBL" id="CAE4608635.1"/>
    </source>
</evidence>
<protein>
    <recommendedName>
        <fullName evidence="2">peptide-methionine (S)-S-oxide reductase</fullName>
        <ecNumber evidence="2">1.8.4.11</ecNumber>
    </recommendedName>
    <alternativeName>
        <fullName evidence="5">Peptide-methionine (S)-S-oxide reductase</fullName>
    </alternativeName>
    <alternativeName>
        <fullName evidence="4">Protein-methionine-S-oxide reductase</fullName>
    </alternativeName>
</protein>
<dbReference type="GO" id="GO:0034599">
    <property type="term" value="P:cellular response to oxidative stress"/>
    <property type="evidence" value="ECO:0007669"/>
    <property type="project" value="TreeGrafter"/>
</dbReference>
<evidence type="ECO:0000256" key="8">
    <source>
        <dbReference type="SAM" id="MobiDB-lite"/>
    </source>
</evidence>
<gene>
    <name evidence="10" type="ORF">AMON00008_LOCUS32665</name>
</gene>
<comment type="similarity">
    <text evidence="1">Belongs to the MsrA Met sulfoxide reductase family.</text>
</comment>
<dbReference type="SUPFAM" id="SSF55068">
    <property type="entry name" value="Peptide methionine sulfoxide reductase"/>
    <property type="match status" value="1"/>
</dbReference>
<evidence type="ECO:0000256" key="6">
    <source>
        <dbReference type="ARBA" id="ARBA00047806"/>
    </source>
</evidence>
<evidence type="ECO:0000256" key="5">
    <source>
        <dbReference type="ARBA" id="ARBA00030643"/>
    </source>
</evidence>
<evidence type="ECO:0000259" key="9">
    <source>
        <dbReference type="Pfam" id="PF01625"/>
    </source>
</evidence>
<keyword evidence="3" id="KW-0560">Oxidoreductase</keyword>
<comment type="catalytic activity">
    <reaction evidence="7">
        <text>[thioredoxin]-disulfide + L-methionine + H2O = L-methionine (S)-S-oxide + [thioredoxin]-dithiol</text>
        <dbReference type="Rhea" id="RHEA:19993"/>
        <dbReference type="Rhea" id="RHEA-COMP:10698"/>
        <dbReference type="Rhea" id="RHEA-COMP:10700"/>
        <dbReference type="ChEBI" id="CHEBI:15377"/>
        <dbReference type="ChEBI" id="CHEBI:29950"/>
        <dbReference type="ChEBI" id="CHEBI:50058"/>
        <dbReference type="ChEBI" id="CHEBI:57844"/>
        <dbReference type="ChEBI" id="CHEBI:58772"/>
        <dbReference type="EC" id="1.8.4.11"/>
    </reaction>
</comment>
<proteinExistence type="inferred from homology"/>
<dbReference type="Pfam" id="PF01625">
    <property type="entry name" value="PMSR"/>
    <property type="match status" value="1"/>
</dbReference>
<dbReference type="EMBL" id="HBNR01046920">
    <property type="protein sequence ID" value="CAE4608635.1"/>
    <property type="molecule type" value="Transcribed_RNA"/>
</dbReference>
<feature type="region of interest" description="Disordered" evidence="8">
    <location>
        <begin position="21"/>
        <end position="45"/>
    </location>
</feature>
<dbReference type="NCBIfam" id="TIGR00401">
    <property type="entry name" value="msrA"/>
    <property type="match status" value="1"/>
</dbReference>
<dbReference type="Gene3D" id="3.30.1060.10">
    <property type="entry name" value="Peptide methionine sulphoxide reductase MsrA"/>
    <property type="match status" value="1"/>
</dbReference>
<dbReference type="GO" id="GO:0008113">
    <property type="term" value="F:peptide-methionine (S)-S-oxide reductase activity"/>
    <property type="evidence" value="ECO:0007669"/>
    <property type="project" value="UniProtKB-EC"/>
</dbReference>
<dbReference type="HAMAP" id="MF_01401">
    <property type="entry name" value="MsrA"/>
    <property type="match status" value="1"/>
</dbReference>
<comment type="catalytic activity">
    <reaction evidence="6">
        <text>L-methionyl-[protein] + [thioredoxin]-disulfide + H2O = L-methionyl-(S)-S-oxide-[protein] + [thioredoxin]-dithiol</text>
        <dbReference type="Rhea" id="RHEA:14217"/>
        <dbReference type="Rhea" id="RHEA-COMP:10698"/>
        <dbReference type="Rhea" id="RHEA-COMP:10700"/>
        <dbReference type="Rhea" id="RHEA-COMP:12313"/>
        <dbReference type="Rhea" id="RHEA-COMP:12315"/>
        <dbReference type="ChEBI" id="CHEBI:15377"/>
        <dbReference type="ChEBI" id="CHEBI:16044"/>
        <dbReference type="ChEBI" id="CHEBI:29950"/>
        <dbReference type="ChEBI" id="CHEBI:44120"/>
        <dbReference type="ChEBI" id="CHEBI:50058"/>
        <dbReference type="EC" id="1.8.4.11"/>
    </reaction>
</comment>
<organism evidence="10">
    <name type="scientific">Alexandrium monilatum</name>
    <dbReference type="NCBI Taxonomy" id="311494"/>
    <lineage>
        <taxon>Eukaryota</taxon>
        <taxon>Sar</taxon>
        <taxon>Alveolata</taxon>
        <taxon>Dinophyceae</taxon>
        <taxon>Gonyaulacales</taxon>
        <taxon>Pyrocystaceae</taxon>
        <taxon>Alexandrium</taxon>
    </lineage>
</organism>
<accession>A0A7S4RB11</accession>
<evidence type="ECO:0000256" key="2">
    <source>
        <dbReference type="ARBA" id="ARBA00012502"/>
    </source>
</evidence>
<evidence type="ECO:0000256" key="4">
    <source>
        <dbReference type="ARBA" id="ARBA00030273"/>
    </source>
</evidence>
<dbReference type="PANTHER" id="PTHR42799:SF2">
    <property type="entry name" value="MITOCHONDRIAL PEPTIDE METHIONINE SULFOXIDE REDUCTASE"/>
    <property type="match status" value="1"/>
</dbReference>
<dbReference type="GO" id="GO:0005737">
    <property type="term" value="C:cytoplasm"/>
    <property type="evidence" value="ECO:0007669"/>
    <property type="project" value="TreeGrafter"/>
</dbReference>
<dbReference type="AlphaFoldDB" id="A0A7S4RB11"/>
<sequence length="340" mass="37218">MGDEEEQQFVLKPLLPPQKCRREGARQPEVPEQGKKHLTLGTPMVPPWPEGTETAVFGMGCFWCTEKVFAGIKGVFSTQVGFSGGVTVNPTYDLVCKGNTNHAEVARVIYDPSVVSYEDLLCAFWTGHDSTTRFQQNEDCGHPYRSVIYYTTREQRCLAVASREAYQDRLAFLKKPIVTGIAPFREFYYAEDEHQQYEAKHGDYYCGLCPLGEPLEPKDIRTAAAAAEGRALQEDPAAWSGDADELGAALPADEGVRLWEVTRGVLFKKARPEDGKIVKLQRKPGDQVATTGEVWVGPGGGVWAELDTSQGQAGGWLLVRGGELAKQGPLLLSAPPAKGA</sequence>
<reference evidence="10" key="1">
    <citation type="submission" date="2021-01" db="EMBL/GenBank/DDBJ databases">
        <authorList>
            <person name="Corre E."/>
            <person name="Pelletier E."/>
            <person name="Niang G."/>
            <person name="Scheremetjew M."/>
            <person name="Finn R."/>
            <person name="Kale V."/>
            <person name="Holt S."/>
            <person name="Cochrane G."/>
            <person name="Meng A."/>
            <person name="Brown T."/>
            <person name="Cohen L."/>
        </authorList>
    </citation>
    <scope>NUCLEOTIDE SEQUENCE</scope>
    <source>
        <strain evidence="10">CCMP3105</strain>
    </source>
</reference>
<evidence type="ECO:0000256" key="3">
    <source>
        <dbReference type="ARBA" id="ARBA00023002"/>
    </source>
</evidence>
<dbReference type="InterPro" id="IPR036509">
    <property type="entry name" value="Met_Sox_Rdtase_MsrA_sf"/>
</dbReference>
<dbReference type="PANTHER" id="PTHR42799">
    <property type="entry name" value="MITOCHONDRIAL PEPTIDE METHIONINE SULFOXIDE REDUCTASE"/>
    <property type="match status" value="1"/>
</dbReference>
<dbReference type="EC" id="1.8.4.11" evidence="2"/>
<dbReference type="InterPro" id="IPR050162">
    <property type="entry name" value="MsrA_MetSO_reductase"/>
</dbReference>
<evidence type="ECO:0000256" key="1">
    <source>
        <dbReference type="ARBA" id="ARBA00005591"/>
    </source>
</evidence>
<evidence type="ECO:0000256" key="7">
    <source>
        <dbReference type="ARBA" id="ARBA00048782"/>
    </source>
</evidence>
<feature type="domain" description="Peptide methionine sulphoxide reductase MsrA" evidence="9">
    <location>
        <begin position="54"/>
        <end position="206"/>
    </location>
</feature>
<dbReference type="InterPro" id="IPR002569">
    <property type="entry name" value="Met_Sox_Rdtase_MsrA_dom"/>
</dbReference>
<name>A0A7S4RB11_9DINO</name>